<dbReference type="GO" id="GO:0008270">
    <property type="term" value="F:zinc ion binding"/>
    <property type="evidence" value="ECO:0007669"/>
    <property type="project" value="UniProtKB-KW"/>
</dbReference>
<name>A0AAE0WU44_9PEZI</name>
<organism evidence="6 7">
    <name type="scientific">Recurvomyces mirabilis</name>
    <dbReference type="NCBI Taxonomy" id="574656"/>
    <lineage>
        <taxon>Eukaryota</taxon>
        <taxon>Fungi</taxon>
        <taxon>Dikarya</taxon>
        <taxon>Ascomycota</taxon>
        <taxon>Pezizomycotina</taxon>
        <taxon>Dothideomycetes</taxon>
        <taxon>Dothideomycetidae</taxon>
        <taxon>Mycosphaerellales</taxon>
        <taxon>Teratosphaeriaceae</taxon>
        <taxon>Recurvomyces</taxon>
    </lineage>
</organism>
<keyword evidence="7" id="KW-1185">Reference proteome</keyword>
<comment type="caution">
    <text evidence="6">The sequence shown here is derived from an EMBL/GenBank/DDBJ whole genome shotgun (WGS) entry which is preliminary data.</text>
</comment>
<dbReference type="PROSITE" id="PS50865">
    <property type="entry name" value="ZF_MYND_2"/>
    <property type="match status" value="1"/>
</dbReference>
<proteinExistence type="predicted"/>
<keyword evidence="1" id="KW-0479">Metal-binding</keyword>
<dbReference type="EMBL" id="JAUTXT010000006">
    <property type="protein sequence ID" value="KAK3677814.1"/>
    <property type="molecule type" value="Genomic_DNA"/>
</dbReference>
<evidence type="ECO:0000256" key="4">
    <source>
        <dbReference type="PROSITE-ProRule" id="PRU00134"/>
    </source>
</evidence>
<reference evidence="6" key="1">
    <citation type="submission" date="2023-07" db="EMBL/GenBank/DDBJ databases">
        <title>Black Yeasts Isolated from many extreme environments.</title>
        <authorList>
            <person name="Coleine C."/>
            <person name="Stajich J.E."/>
            <person name="Selbmann L."/>
        </authorList>
    </citation>
    <scope>NUCLEOTIDE SEQUENCE</scope>
    <source>
        <strain evidence="6">CCFEE 5485</strain>
    </source>
</reference>
<feature type="domain" description="MYND-type" evidence="5">
    <location>
        <begin position="15"/>
        <end position="57"/>
    </location>
</feature>
<sequence length="295" mass="32288">MPHAGELPGLAVGQCAVCNASATDHNVMLRQCANCHNVQYCSRTCQRADWRQHKQVCGFTPSTFSGPASASSTTATARDARQSRPNITLLSLEKESFFDEMFSEVTSALRAGANVKEINTKDAARAMFSSQSKPDIILVTDAALTNKEFAPMLDMAVDYVHQGGTLIFMAHFPSFARPPRIKKLFQAFGSPWQSGDYHRTTHHLNNSMSRFDTSKLDSAYSQKALHLQNVERADAIYLPTASSHTESMVFPDTVGDRRQTPAAFGPCLRGMLGYLGDVNEEKGTDKVVLAMCGLA</sequence>
<dbReference type="PROSITE" id="PS01360">
    <property type="entry name" value="ZF_MYND_1"/>
    <property type="match status" value="1"/>
</dbReference>
<dbReference type="Pfam" id="PF01753">
    <property type="entry name" value="zf-MYND"/>
    <property type="match status" value="1"/>
</dbReference>
<dbReference type="InterPro" id="IPR002893">
    <property type="entry name" value="Znf_MYND"/>
</dbReference>
<accession>A0AAE0WU44</accession>
<gene>
    <name evidence="6" type="ORF">LTR78_002664</name>
</gene>
<evidence type="ECO:0000256" key="3">
    <source>
        <dbReference type="ARBA" id="ARBA00022833"/>
    </source>
</evidence>
<dbReference type="AlphaFoldDB" id="A0AAE0WU44"/>
<evidence type="ECO:0000256" key="1">
    <source>
        <dbReference type="ARBA" id="ARBA00022723"/>
    </source>
</evidence>
<dbReference type="SUPFAM" id="SSF144232">
    <property type="entry name" value="HIT/MYND zinc finger-like"/>
    <property type="match status" value="1"/>
</dbReference>
<evidence type="ECO:0000313" key="7">
    <source>
        <dbReference type="Proteomes" id="UP001274830"/>
    </source>
</evidence>
<evidence type="ECO:0000313" key="6">
    <source>
        <dbReference type="EMBL" id="KAK3677814.1"/>
    </source>
</evidence>
<evidence type="ECO:0000259" key="5">
    <source>
        <dbReference type="PROSITE" id="PS50865"/>
    </source>
</evidence>
<dbReference type="Proteomes" id="UP001274830">
    <property type="component" value="Unassembled WGS sequence"/>
</dbReference>
<protein>
    <recommendedName>
        <fullName evidence="5">MYND-type domain-containing protein</fullName>
    </recommendedName>
</protein>
<keyword evidence="2 4" id="KW-0863">Zinc-finger</keyword>
<evidence type="ECO:0000256" key="2">
    <source>
        <dbReference type="ARBA" id="ARBA00022771"/>
    </source>
</evidence>
<keyword evidence="3" id="KW-0862">Zinc</keyword>
<dbReference type="Gene3D" id="6.10.140.2220">
    <property type="match status" value="1"/>
</dbReference>